<dbReference type="OrthoDB" id="7210400at2"/>
<evidence type="ECO:0000313" key="2">
    <source>
        <dbReference type="EMBL" id="TWO72965.1"/>
    </source>
</evidence>
<dbReference type="Proteomes" id="UP000318199">
    <property type="component" value="Unassembled WGS sequence"/>
</dbReference>
<gene>
    <name evidence="2" type="ORF">FN976_01610</name>
</gene>
<feature type="chain" id="PRO_5021797886" evidence="1">
    <location>
        <begin position="27"/>
        <end position="369"/>
    </location>
</feature>
<feature type="signal peptide" evidence="1">
    <location>
        <begin position="1"/>
        <end position="26"/>
    </location>
</feature>
<protein>
    <submittedName>
        <fullName evidence="2">Uncharacterized protein</fullName>
    </submittedName>
</protein>
<evidence type="ECO:0000313" key="3">
    <source>
        <dbReference type="Proteomes" id="UP000318199"/>
    </source>
</evidence>
<evidence type="ECO:0000256" key="1">
    <source>
        <dbReference type="SAM" id="SignalP"/>
    </source>
</evidence>
<name>A0A562ZXE5_9BURK</name>
<reference evidence="2 3" key="1">
    <citation type="submission" date="2019-07" db="EMBL/GenBank/DDBJ databases">
        <title>Caenimonas sedimenti sp. nov., isolated from activated sludge.</title>
        <authorList>
            <person name="Xu J."/>
        </authorList>
    </citation>
    <scope>NUCLEOTIDE SEQUENCE [LARGE SCALE GENOMIC DNA]</scope>
    <source>
        <strain evidence="2 3">HX-9-20</strain>
    </source>
</reference>
<proteinExistence type="predicted"/>
<keyword evidence="3" id="KW-1185">Reference proteome</keyword>
<accession>A0A562ZXE5</accession>
<dbReference type="EMBL" id="VOBQ01000002">
    <property type="protein sequence ID" value="TWO72965.1"/>
    <property type="molecule type" value="Genomic_DNA"/>
</dbReference>
<comment type="caution">
    <text evidence="2">The sequence shown here is derived from an EMBL/GenBank/DDBJ whole genome shotgun (WGS) entry which is preliminary data.</text>
</comment>
<organism evidence="2 3">
    <name type="scientific">Caenimonas sedimenti</name>
    <dbReference type="NCBI Taxonomy" id="2596921"/>
    <lineage>
        <taxon>Bacteria</taxon>
        <taxon>Pseudomonadati</taxon>
        <taxon>Pseudomonadota</taxon>
        <taxon>Betaproteobacteria</taxon>
        <taxon>Burkholderiales</taxon>
        <taxon>Comamonadaceae</taxon>
        <taxon>Caenimonas</taxon>
    </lineage>
</organism>
<keyword evidence="1" id="KW-0732">Signal</keyword>
<dbReference type="RefSeq" id="WP_145890313.1">
    <property type="nucleotide sequence ID" value="NZ_VOBQ01000002.1"/>
</dbReference>
<dbReference type="AlphaFoldDB" id="A0A562ZXE5"/>
<sequence>MLARSTVLSRLALAAAAACVAPAVLAQTDPATPAAPAAAPATAAPAATAPAAPADPAAIEQALKATPVLLDAAGIAKGNAVLKGKRFYIAEYRVLFEVSGRVTANTRAAYFGGRDYGATRVSVNYEWKQPDLQLMQAITDKAYADFLARMDAAGLKPEPIDAFVQANGAVYETKVEPTKPGAEVYEEVDLGYGKRKYMVFAPTGTRTVERGFIGLGAGNIGKRIDFSKGNMEGVSVGMVVNLAAQESSGGGSSMFKRGSSANASAAMEVGVPPKQFGVLQTHATSQAVQLTAPLAVPGQFADLREVGGYDTQKDAVVQGIQMLGRLTMGLAGNNSKKVDMALEVDGAALAKHALQGMVSTNQMMVGAIQ</sequence>